<evidence type="ECO:0000256" key="2">
    <source>
        <dbReference type="ARBA" id="ARBA00022448"/>
    </source>
</evidence>
<evidence type="ECO:0000256" key="7">
    <source>
        <dbReference type="ARBA" id="ARBA00023136"/>
    </source>
</evidence>
<feature type="transmembrane region" description="Helical" evidence="9">
    <location>
        <begin position="57"/>
        <end position="74"/>
    </location>
</feature>
<dbReference type="EMBL" id="JAJVCN010000001">
    <property type="protein sequence ID" value="MCE7002349.1"/>
    <property type="molecule type" value="Genomic_DNA"/>
</dbReference>
<reference evidence="10 11" key="1">
    <citation type="submission" date="2021-12" db="EMBL/GenBank/DDBJ databases">
        <title>Genome sequence of Kibdelosporangium philippinense ATCC 49844.</title>
        <authorList>
            <person name="Fedorov E.A."/>
            <person name="Omeragic M."/>
            <person name="Shalygina K.F."/>
            <person name="Maclea K.S."/>
        </authorList>
    </citation>
    <scope>NUCLEOTIDE SEQUENCE [LARGE SCALE GENOMIC DNA]</scope>
    <source>
        <strain evidence="10 11">ATCC 49844</strain>
    </source>
</reference>
<evidence type="ECO:0000313" key="10">
    <source>
        <dbReference type="EMBL" id="MCE7002349.1"/>
    </source>
</evidence>
<feature type="transmembrane region" description="Helical" evidence="9">
    <location>
        <begin position="153"/>
        <end position="174"/>
    </location>
</feature>
<dbReference type="RefSeq" id="WP_233723392.1">
    <property type="nucleotide sequence ID" value="NZ_JAJVCN010000001.1"/>
</dbReference>
<dbReference type="Proteomes" id="UP001521150">
    <property type="component" value="Unassembled WGS sequence"/>
</dbReference>
<accession>A0ABS8Z5P1</accession>
<feature type="transmembrane region" description="Helical" evidence="9">
    <location>
        <begin position="114"/>
        <end position="133"/>
    </location>
</feature>
<keyword evidence="11" id="KW-1185">Reference proteome</keyword>
<comment type="caution">
    <text evidence="10">The sequence shown here is derived from an EMBL/GenBank/DDBJ whole genome shotgun (WGS) entry which is preliminary data.</text>
</comment>
<evidence type="ECO:0000313" key="11">
    <source>
        <dbReference type="Proteomes" id="UP001521150"/>
    </source>
</evidence>
<evidence type="ECO:0000256" key="4">
    <source>
        <dbReference type="ARBA" id="ARBA00022519"/>
    </source>
</evidence>
<evidence type="ECO:0000256" key="5">
    <source>
        <dbReference type="ARBA" id="ARBA00022692"/>
    </source>
</evidence>
<evidence type="ECO:0000256" key="3">
    <source>
        <dbReference type="ARBA" id="ARBA00022475"/>
    </source>
</evidence>
<keyword evidence="4" id="KW-0997">Cell inner membrane</keyword>
<feature type="transmembrane region" description="Helical" evidence="9">
    <location>
        <begin position="207"/>
        <end position="228"/>
    </location>
</feature>
<keyword evidence="3" id="KW-1003">Cell membrane</keyword>
<organism evidence="10 11">
    <name type="scientific">Kibdelosporangium philippinense</name>
    <dbReference type="NCBI Taxonomy" id="211113"/>
    <lineage>
        <taxon>Bacteria</taxon>
        <taxon>Bacillati</taxon>
        <taxon>Actinomycetota</taxon>
        <taxon>Actinomycetes</taxon>
        <taxon>Pseudonocardiales</taxon>
        <taxon>Pseudonocardiaceae</taxon>
        <taxon>Kibdelosporangium</taxon>
    </lineage>
</organism>
<evidence type="ECO:0000256" key="9">
    <source>
        <dbReference type="SAM" id="Phobius"/>
    </source>
</evidence>
<dbReference type="InterPro" id="IPR001851">
    <property type="entry name" value="ABC_transp_permease"/>
</dbReference>
<name>A0ABS8Z5P1_9PSEU</name>
<dbReference type="PANTHER" id="PTHR32196:SF71">
    <property type="entry name" value="AUTOINDUCER 2 IMPORT SYSTEM PERMEASE PROTEIN LSRD"/>
    <property type="match status" value="1"/>
</dbReference>
<gene>
    <name evidence="10" type="ORF">LWC34_05815</name>
</gene>
<dbReference type="CDD" id="cd06579">
    <property type="entry name" value="TM_PBP1_transp_AraH_like"/>
    <property type="match status" value="1"/>
</dbReference>
<keyword evidence="6 9" id="KW-1133">Transmembrane helix</keyword>
<feature type="transmembrane region" description="Helical" evidence="9">
    <location>
        <begin position="258"/>
        <end position="280"/>
    </location>
</feature>
<proteinExistence type="predicted"/>
<feature type="transmembrane region" description="Helical" evidence="9">
    <location>
        <begin position="80"/>
        <end position="102"/>
    </location>
</feature>
<sequence length="314" mass="32436">MKRGVYVILVVLLVALVVANPNLLEPGQPARFLGRMAPIVIVTIGQYFVLVAGEFDLSAGAVIAVQVVLAGNLIGSDDAMILPVLGLMVVLAVAVGLVNGLVTTILRVPGFITTLGMMLVLSGITFYATGGAASGNPSDTFRNIGRSGPTLPVLGYVPWSVMVLLAVLIGGAWLMRRPFGRLLLAVGDNEDSMALAGARVWWLRTRAYVLSALLATVAAILLVGYAGTHPTVGQGYQYTAIAGAVIGGVALGGGRGWLLSAAAGAAVLETLISLLNIIGIESTWRDTVQGAVILAALGAAGVQWKRLSGQRITE</sequence>
<evidence type="ECO:0000256" key="8">
    <source>
        <dbReference type="ARBA" id="ARBA00039381"/>
    </source>
</evidence>
<evidence type="ECO:0000256" key="6">
    <source>
        <dbReference type="ARBA" id="ARBA00022989"/>
    </source>
</evidence>
<keyword evidence="5 9" id="KW-0812">Transmembrane</keyword>
<keyword evidence="7 9" id="KW-0472">Membrane</keyword>
<dbReference type="PANTHER" id="PTHR32196">
    <property type="entry name" value="ABC TRANSPORTER PERMEASE PROTEIN YPHD-RELATED-RELATED"/>
    <property type="match status" value="1"/>
</dbReference>
<comment type="subcellular location">
    <subcellularLocation>
        <location evidence="1">Cell membrane</location>
        <topology evidence="1">Multi-pass membrane protein</topology>
    </subcellularLocation>
</comment>
<evidence type="ECO:0000256" key="1">
    <source>
        <dbReference type="ARBA" id="ARBA00004651"/>
    </source>
</evidence>
<keyword evidence="2" id="KW-0813">Transport</keyword>
<dbReference type="Pfam" id="PF02653">
    <property type="entry name" value="BPD_transp_2"/>
    <property type="match status" value="1"/>
</dbReference>
<protein>
    <recommendedName>
        <fullName evidence="8">Autoinducer 2 import system permease protein LsrD</fullName>
    </recommendedName>
</protein>